<feature type="compositionally biased region" description="Basic residues" evidence="18">
    <location>
        <begin position="1701"/>
        <end position="1711"/>
    </location>
</feature>
<dbReference type="GO" id="GO:0001514">
    <property type="term" value="P:selenocysteine incorporation"/>
    <property type="evidence" value="ECO:0007669"/>
    <property type="project" value="TreeGrafter"/>
</dbReference>
<gene>
    <name evidence="20" type="ORF">PGLA1383_LOCUS52403</name>
</gene>
<dbReference type="Gene3D" id="3.90.1150.10">
    <property type="entry name" value="Aspartate Aminotransferase, domain 1"/>
    <property type="match status" value="1"/>
</dbReference>
<evidence type="ECO:0000313" key="20">
    <source>
        <dbReference type="EMBL" id="CAE8637001.1"/>
    </source>
</evidence>
<sequence>MPRPADFPDYDAFKTAVTQACWTAQSVTVNQFMKLRATDRSEADAFLASFFRKAKNFSIALTDEDTGQLLSTQQALGLMVKDFKLKGNNTLPQDPAAATMLRTQVAAIRAAGAPSTSNQGLPAVPATAAADNVCLYSLSEINDLIDSLAVKKQCLHGPYAALKAENASKFDAVAALVTVVLLVQLRDFQGLPTYLLQADLQWAFDVANHDAILLAAYIAGAVGVEWRLLDDCLVMDTVAVQLAGLVSGAFRLTSGTAQGRRPVLPDFAKDIMDSLLQFAPQAPASIRPSDAFSTPQKVALAITQKMQAQDVSPSDLRLFILQQLVTLRTVQDRLCAVELLGSGPVGPWFFVDDVVNPLPSIAAVVSTVSEAIPLYEKTFKAKFNFAVNKTALLPMMGAPIPSQDEVGCPICYQYKQLGIQIDSQLSLLPRLQHVLRVGRALALELFNMSETAGLTVPIQAAQILVRVAPVILFAAELLVMAPGAEARLNALQAEWAHVSSVRLFPAFGGVRYFLGLTGQWPAILYGNQCMVHFLSKCPLCDACDVTVAHALAECRGAVSLYRSLPPQLQFHDRVPVRSVLSVLFSDEFHEEAISYVGKVLHMSLGKTNFRAGWRMVLSLHGVSHWRLSQWLLWLLSSLALHEVAHPAFPLQDVGSDPRLAPVLQRPHRVLRAADGLIFSSGFALELPVAPELQTLAGAGHDRNAAGNREDGPQLCSDDRKRRLRSSALAAMPRGAGPQERFPIPPSLLPAAPSPIPQLPPLLAARHKLCSGSFANGVAAVQGRAQDAHEGGDGNQRKSKLCVHGLLKKRCVQCSSSGCPHGKFKSGCSICKGCPHGKLKQSCADCGGCPHGKVKVRRHCDQCHGCPHGLVTYNCKDCHGCPLRCPHGKLKHNCTVCGGCPHGKLKGDCPQCSPHGKVKRFCAKCSACEHGRMKGKCRPRVPDFVDEVALIAEKMAVPHIINNAYGLQCSKCCHLIEACSALQEDQGGTLVSLKALKSLLELSGVDTSQLGIGKAKPLIALWIELRNSSCRLELDRKTKKVCRYVEPVFVQVCYDGKILVEREQILPNGNHRKRNSVLAEKREPDDADAVAAAVRGIREELHVFVTADEEGGIVHRQEEDCTFIETMESASYPGIPCVYETHHIRFDILVGGKAEHEFADFCKVPTGQAFMTEESKVDGTLQTFWEWMDIEEARKVGINGLKIEEKPNIRIICRKSVLPAQRGARSDSRNAGRAGGTRADRPMPERQPFPLRPPMPTLPTQRPMFTPGDPMLLTSILAALQKHDTAIDAITGQLRAADTQMQALMAQTASTANAMAKMAEVMEKWHSSGSTPNAAPGPVDPWAAAAAGATARGQGPVGPQGATAYAPQWANGASAAGGIADIRIEYKGSERIKGITGLSSTYAAWKERAQEHMCKGKPALEALLRWAEQHPGRIDEAAEANYMLHGLEVNALQASSELYSFLAHILGDEMRAKKLSAGAQRGFELWRSLFQEFEGNSAVVKLARLGRYLHPERAKTVEGLSAALDRWEVLGAEVAGDLNEASRAVAVMGLLPPELADKVLDNAALVDYASRLAFVRSHIAHRRDGALAKDVSKHKKTDGMELDLIQALGAMLSKDAAKSSDEEEWPGDGFEEEPHFQPESLQDMLWAFVSKGKGKGKSKGKGKGGGPGKFQGECWNCGKTGHRSNECWSTPSGGQEAPQGKGKGKGKGGKGKGKSDLNAVAEAAEEEYWHISSLTDAGPPGLPAAWSAIKTSNSFGALSNLNEEMWPLPGPTMARPIIRPATPNGALGAKGARTKPASCCIRKSGACCILRHGVDEASSQPLMAVKESTWGGKRWTQLELAVDSGAAATVIPGVSGIELLPSEASRAGRCYQTADGGEIPNLGEQHLRGFTDELQPCGIVAQVADVMMPLLSVACVSEQGNTFHFGAKAGYIQHVASGRVTRLAKRGKLYYLRMWIELPEADDARQCKGHGSAAEGESSDDPHEPTCPAPMLAPLGPDSQQDFEAEEVEAFAAQEEAREAEEEEAVVPKVLKDPGQPTEKEVEEHAATHMPFRSWCSECVRGRKKNPAHYKQKRSEVGIVPSVHLDYCFLRDGDEELLTVVVVRDKSTGAAFAGAVEKKGSSDEDAVEQTVGFVQRLGHHRLIIKSDQEPSIRDFSLAVGAKLGCQVQEELSPVGESQSNGVAERAVQQVEDVLRTLKLAVEKRIGAKLPCAHPAMQWLVPHAADIVTKYQIGHDGRTAFERLKGKPCREDTVEFGECVLYKTNRGDEGKLAPRWEPAVWLGKRWGTTEHAVAIDDGSVRRCRAVQRLPPAQRWEKERVEAVRGTPRRLQPAEGQQGPPLVLRPRPAADIESDEAVMARAMQEAAPRSFRISKADLERWGYTAGCPRCSSTLRGLRVEGFHTVACRARLEEEMTLANDPRPKRKAAREDGCCVRALEAQDAAQAAEGQPAAAPEEKEQEAAGDEGIFLLSCNFRLMTAVSASPAVHDASAPYVEKRSNAQRNRARVHKRWFFKGLRCSGRPPGLAEVHADVKQDVSTPHQWAEPHQQVSNWTLQPRDTAASNNGVPDSPPGLQNCTHTIPKSEAETTDSEWDGLEGILNFTAAVQVQRMNHYDLQSADVPSESCYASKPRTVWPAQKESSIPDSIEDFMFPGLSYLTYSDAGQLSAVSTFHAAFIYQLGVDDTATFPTTTVIEEPPNVAVNSLGCLTSRQLGRLNKSIVDLASQEDVSVPIWQRVGEECDMGTSSLGCGQDIDFELSCQRRQRRLYWLFGAEKLVCVAAACELSAVGSWIAAPVLAHATWILQSKGSCLGAGHARLPRRDGFSIRGAQMAQHVRSSYLQSMFSLPELDTFVFVAEQRMPDWTRAPLQTLPLNGSSKNNKNDKNEDNSNRNNNKNDNDQDNSSSNSSNNNNNDNSINSNGNSNSNNNDNNNSNNDNNTSRRFPLAAAAPPSGVAVLLAGQWRFRAGTLESIRRHVVEVHDENGVNDGRTLVFGAFSRAGNVTGKRAHQLLSLAFGTRLQGFTWLKDMPQYLLEKEFADSLPLIQVMGGLGLGPLTSQSTSNLHNLRKSEAVLDLVESYEAARGFRFQWLIFSRLDTYWMARHPALSLLDPNSVYVGFPGCDWHAIVPRAVAPAYFRRYSLVRHNRLLMFPLQGSCRLLRYSLLSSGVRLAMVTKIAELDRCAFNCFSPNSRPRLAALGTEETGSSPIRNEKVSNNRESGKKGRWRHPENARYTAWLAHGLQSGRLRWVRGSGQLVAEVWNIPFSSPALLVVQMQGPNATTAGPARLIRHLHNEDFDELGVMVGSLGASGWTELLQERKDNFSWFQEKMAAAAQKQGLRVLKVPANKISLAIDISSLVRRVEGSSEDDQDHLTFLGSALFTRRVSGPRVVLCTPSATSQLAPEAPTEGSPETEPVKVKGRYRKVIDGVSFDNYGAHTNAYPCCYITAACALGATRPEMESFLERLDGALQDYRKGAGRIEKGAVPLDLIQG</sequence>
<feature type="region of interest" description="Disordered" evidence="18">
    <location>
        <begin position="1965"/>
        <end position="2038"/>
    </location>
</feature>
<dbReference type="InterPro" id="IPR015421">
    <property type="entry name" value="PyrdxlP-dep_Trfase_major"/>
</dbReference>
<feature type="compositionally biased region" description="Low complexity" evidence="18">
    <location>
        <begin position="2896"/>
        <end position="2935"/>
    </location>
</feature>
<evidence type="ECO:0000256" key="3">
    <source>
        <dbReference type="ARBA" id="ARBA00004822"/>
    </source>
</evidence>
<evidence type="ECO:0000256" key="6">
    <source>
        <dbReference type="ARBA" id="ARBA00021963"/>
    </source>
</evidence>
<evidence type="ECO:0000256" key="9">
    <source>
        <dbReference type="ARBA" id="ARBA00022884"/>
    </source>
</evidence>
<dbReference type="Proteomes" id="UP000654075">
    <property type="component" value="Unassembled WGS sequence"/>
</dbReference>
<keyword evidence="17" id="KW-0479">Metal-binding</keyword>
<dbReference type="InterPro" id="IPR001878">
    <property type="entry name" value="Znf_CCHC"/>
</dbReference>
<proteinExistence type="inferred from homology"/>
<dbReference type="EMBL" id="CAJNNV010031592">
    <property type="protein sequence ID" value="CAE8637001.1"/>
    <property type="molecule type" value="Genomic_DNA"/>
</dbReference>
<dbReference type="SUPFAM" id="SSF53383">
    <property type="entry name" value="PLP-dependent transferases"/>
    <property type="match status" value="1"/>
</dbReference>
<evidence type="ECO:0000313" key="21">
    <source>
        <dbReference type="Proteomes" id="UP000654075"/>
    </source>
</evidence>
<feature type="domain" description="CCHC-type" evidence="19">
    <location>
        <begin position="1673"/>
        <end position="1686"/>
    </location>
</feature>
<name>A0A813HH13_POLGL</name>
<feature type="region of interest" description="Disordered" evidence="18">
    <location>
        <begin position="1614"/>
        <end position="1634"/>
    </location>
</feature>
<keyword evidence="10" id="KW-0663">Pyridoxal phosphate</keyword>
<evidence type="ECO:0000256" key="5">
    <source>
        <dbReference type="ARBA" id="ARBA00012464"/>
    </source>
</evidence>
<feature type="compositionally biased region" description="Pro residues" evidence="18">
    <location>
        <begin position="1244"/>
        <end position="1256"/>
    </location>
</feature>
<dbReference type="InterPro" id="IPR015422">
    <property type="entry name" value="PyrdxlP-dep_Trfase_small"/>
</dbReference>
<dbReference type="InterPro" id="IPR019872">
    <property type="entry name" value="Sec-tRNA_Se_transferase"/>
</dbReference>
<feature type="region of interest" description="Disordered" evidence="18">
    <location>
        <begin position="1651"/>
        <end position="1672"/>
    </location>
</feature>
<evidence type="ECO:0000256" key="10">
    <source>
        <dbReference type="ARBA" id="ARBA00022898"/>
    </source>
</evidence>
<evidence type="ECO:0000259" key="19">
    <source>
        <dbReference type="PROSITE" id="PS50158"/>
    </source>
</evidence>
<feature type="compositionally biased region" description="Basic residues" evidence="18">
    <location>
        <begin position="1651"/>
        <end position="1661"/>
    </location>
</feature>
<dbReference type="PANTHER" id="PTHR12944">
    <property type="entry name" value="SOLUBLE LIVER ANTIGEN/LIVER PANCREAS ANTIGEN"/>
    <property type="match status" value="1"/>
</dbReference>
<feature type="region of interest" description="Disordered" evidence="18">
    <location>
        <begin position="3197"/>
        <end position="3222"/>
    </location>
</feature>
<evidence type="ECO:0000256" key="4">
    <source>
        <dbReference type="ARBA" id="ARBA00007037"/>
    </source>
</evidence>
<evidence type="ECO:0000256" key="16">
    <source>
        <dbReference type="ARBA" id="ARBA00048808"/>
    </source>
</evidence>
<evidence type="ECO:0000256" key="14">
    <source>
        <dbReference type="ARBA" id="ARBA00032048"/>
    </source>
</evidence>
<dbReference type="UniPathway" id="UPA00906">
    <property type="reaction ID" value="UER00898"/>
</dbReference>
<dbReference type="InterPro" id="IPR036397">
    <property type="entry name" value="RNaseH_sf"/>
</dbReference>
<dbReference type="GO" id="GO:0008270">
    <property type="term" value="F:zinc ion binding"/>
    <property type="evidence" value="ECO:0007669"/>
    <property type="project" value="UniProtKB-KW"/>
</dbReference>
<evidence type="ECO:0000256" key="12">
    <source>
        <dbReference type="ARBA" id="ARBA00023266"/>
    </source>
</evidence>
<dbReference type="EC" id="2.9.1.2" evidence="5"/>
<dbReference type="GO" id="GO:0000049">
    <property type="term" value="F:tRNA binding"/>
    <property type="evidence" value="ECO:0007669"/>
    <property type="project" value="UniProtKB-KW"/>
</dbReference>
<dbReference type="GO" id="GO:0001717">
    <property type="term" value="P:conversion of seryl-tRNAsec to selenocys-tRNAsec"/>
    <property type="evidence" value="ECO:0007669"/>
    <property type="project" value="InterPro"/>
</dbReference>
<dbReference type="InterPro" id="IPR015424">
    <property type="entry name" value="PyrdxlP-dep_Trfase"/>
</dbReference>
<evidence type="ECO:0000256" key="8">
    <source>
        <dbReference type="ARBA" id="ARBA00022679"/>
    </source>
</evidence>
<dbReference type="GO" id="GO:0098621">
    <property type="term" value="F:O-phosphoseryl-tRNA(Sec) selenium transferase activity"/>
    <property type="evidence" value="ECO:0007669"/>
    <property type="project" value="UniProtKB-EC"/>
</dbReference>
<dbReference type="Gene3D" id="3.40.640.10">
    <property type="entry name" value="Type I PLP-dependent aspartate aminotransferase-like (Major domain)"/>
    <property type="match status" value="1"/>
</dbReference>
<feature type="region of interest" description="Disordered" evidence="18">
    <location>
        <begin position="700"/>
        <end position="719"/>
    </location>
</feature>
<keyword evidence="21" id="KW-1185">Reference proteome</keyword>
<dbReference type="Pfam" id="PF05889">
    <property type="entry name" value="SepSecS"/>
    <property type="match status" value="2"/>
</dbReference>
<feature type="region of interest" description="Disordered" evidence="18">
    <location>
        <begin position="2315"/>
        <end position="2343"/>
    </location>
</feature>
<comment type="function">
    <text evidence="2">Converts O-phosphoseryl-tRNA(Sec) to selenocysteinyl-tRNA(Sec) required for selenoprotein biosynthesis.</text>
</comment>
<keyword evidence="8" id="KW-0808">Transferase</keyword>
<comment type="similarity">
    <text evidence="4">Belongs to the SepSecS family.</text>
</comment>
<dbReference type="OrthoDB" id="10263545at2759"/>
<accession>A0A813HH13</accession>
<evidence type="ECO:0000256" key="1">
    <source>
        <dbReference type="ARBA" id="ARBA00001933"/>
    </source>
</evidence>
<keyword evidence="9" id="KW-0694">RNA-binding</keyword>
<dbReference type="SMART" id="SM00343">
    <property type="entry name" value="ZnF_C2HC"/>
    <property type="match status" value="1"/>
</dbReference>
<keyword evidence="12" id="KW-0711">Selenium</keyword>
<feature type="compositionally biased region" description="Basic and acidic residues" evidence="18">
    <location>
        <begin position="2877"/>
        <end position="2895"/>
    </location>
</feature>
<protein>
    <recommendedName>
        <fullName evidence="6">O-phosphoseryl-tRNA(Sec) selenium transferase</fullName>
        <ecNumber evidence="5">2.9.1.2</ecNumber>
    </recommendedName>
    <alternativeName>
        <fullName evidence="13">Selenocysteine synthase</fullName>
    </alternativeName>
    <alternativeName>
        <fullName evidence="14">Selenocysteinyl-tRNA(Sec) synthase</fullName>
    </alternativeName>
    <alternativeName>
        <fullName evidence="15">Sep-tRNA:Sec-tRNA synthase</fullName>
    </alternativeName>
</protein>
<dbReference type="InterPro" id="IPR008829">
    <property type="entry name" value="SepSecS/SepCysS"/>
</dbReference>
<evidence type="ECO:0000256" key="15">
    <source>
        <dbReference type="ARBA" id="ARBA00032693"/>
    </source>
</evidence>
<evidence type="ECO:0000256" key="11">
    <source>
        <dbReference type="ARBA" id="ARBA00022917"/>
    </source>
</evidence>
<comment type="caution">
    <text evidence="20">The sequence shown here is derived from an EMBL/GenBank/DDBJ whole genome shotgun (WGS) entry which is preliminary data.</text>
</comment>
<feature type="compositionally biased region" description="Acidic residues" evidence="18">
    <location>
        <begin position="1620"/>
        <end position="1630"/>
    </location>
</feature>
<organism evidence="20 21">
    <name type="scientific">Polarella glacialis</name>
    <name type="common">Dinoflagellate</name>
    <dbReference type="NCBI Taxonomy" id="89957"/>
    <lineage>
        <taxon>Eukaryota</taxon>
        <taxon>Sar</taxon>
        <taxon>Alveolata</taxon>
        <taxon>Dinophyceae</taxon>
        <taxon>Suessiales</taxon>
        <taxon>Suessiaceae</taxon>
        <taxon>Polarella</taxon>
    </lineage>
</organism>
<feature type="compositionally biased region" description="Basic and acidic residues" evidence="18">
    <location>
        <begin position="3206"/>
        <end position="3222"/>
    </location>
</feature>
<reference evidence="20" key="1">
    <citation type="submission" date="2021-02" db="EMBL/GenBank/DDBJ databases">
        <authorList>
            <person name="Dougan E. K."/>
            <person name="Rhodes N."/>
            <person name="Thang M."/>
            <person name="Chan C."/>
        </authorList>
    </citation>
    <scope>NUCLEOTIDE SEQUENCE</scope>
</reference>
<dbReference type="PROSITE" id="PS50158">
    <property type="entry name" value="ZF_CCHC"/>
    <property type="match status" value="1"/>
</dbReference>
<feature type="region of interest" description="Disordered" evidence="18">
    <location>
        <begin position="1685"/>
        <end position="1715"/>
    </location>
</feature>
<dbReference type="Gene3D" id="3.30.420.10">
    <property type="entry name" value="Ribonuclease H-like superfamily/Ribonuclease H"/>
    <property type="match status" value="1"/>
</dbReference>
<evidence type="ECO:0000256" key="18">
    <source>
        <dbReference type="SAM" id="MobiDB-lite"/>
    </source>
</evidence>
<evidence type="ECO:0000256" key="7">
    <source>
        <dbReference type="ARBA" id="ARBA00022555"/>
    </source>
</evidence>
<keyword evidence="7" id="KW-0820">tRNA-binding</keyword>
<evidence type="ECO:0000256" key="2">
    <source>
        <dbReference type="ARBA" id="ARBA00002552"/>
    </source>
</evidence>
<dbReference type="PANTHER" id="PTHR12944:SF2">
    <property type="entry name" value="O-PHOSPHOSERYL-TRNA(SEC) SELENIUM TRANSFERASE"/>
    <property type="match status" value="1"/>
</dbReference>
<comment type="pathway">
    <text evidence="3">Aminoacyl-tRNA biosynthesis; selenocysteinyl-tRNA(Sec) biosynthesis; selenocysteinyl-tRNA(Sec) from L-seryl-tRNA(Sec) (archaeal/eukaryal route): step 2/2.</text>
</comment>
<keyword evidence="11" id="KW-0648">Protein biosynthesis</keyword>
<comment type="catalytic activity">
    <reaction evidence="16">
        <text>O-phospho-L-seryl-tRNA(Sec) + selenophosphate + H2O = L-selenocysteinyl-tRNA(Sec) + 2 phosphate</text>
        <dbReference type="Rhea" id="RHEA:25041"/>
        <dbReference type="Rhea" id="RHEA-COMP:9743"/>
        <dbReference type="Rhea" id="RHEA-COMP:9947"/>
        <dbReference type="ChEBI" id="CHEBI:15377"/>
        <dbReference type="ChEBI" id="CHEBI:16144"/>
        <dbReference type="ChEBI" id="CHEBI:43474"/>
        <dbReference type="ChEBI" id="CHEBI:78551"/>
        <dbReference type="ChEBI" id="CHEBI:78573"/>
        <dbReference type="EC" id="2.9.1.2"/>
    </reaction>
</comment>
<keyword evidence="17" id="KW-0862">Zinc</keyword>
<evidence type="ECO:0000256" key="17">
    <source>
        <dbReference type="PROSITE-ProRule" id="PRU00047"/>
    </source>
</evidence>
<evidence type="ECO:0000256" key="13">
    <source>
        <dbReference type="ARBA" id="ARBA00030669"/>
    </source>
</evidence>
<feature type="region of interest" description="Disordered" evidence="18">
    <location>
        <begin position="2863"/>
        <end position="2942"/>
    </location>
</feature>
<comment type="cofactor">
    <cofactor evidence="1">
        <name>pyridoxal 5'-phosphate</name>
        <dbReference type="ChEBI" id="CHEBI:597326"/>
    </cofactor>
</comment>
<keyword evidence="17" id="KW-0863">Zinc-finger</keyword>
<feature type="region of interest" description="Disordered" evidence="18">
    <location>
        <begin position="1221"/>
        <end position="1256"/>
    </location>
</feature>